<dbReference type="Pfam" id="PF09084">
    <property type="entry name" value="NMT1"/>
    <property type="match status" value="1"/>
</dbReference>
<keyword evidence="4" id="KW-1133">Transmembrane helix</keyword>
<evidence type="ECO:0000256" key="4">
    <source>
        <dbReference type="SAM" id="Phobius"/>
    </source>
</evidence>
<dbReference type="CDD" id="cd01008">
    <property type="entry name" value="PBP2_NrtA_SsuA_CpmA_like"/>
    <property type="match status" value="1"/>
</dbReference>
<comment type="similarity">
    <text evidence="2">Belongs to the bacterial solute-binding protein SsuA/TauA family.</text>
</comment>
<sequence>MNKTTKIISSIILVVAVVGIGFWLSKDFTKPKLEITKVKIANLSIVQGLPLYLAIEKGYFKEAGLDVEMIKFEAPNQIVDAVLNGQVDFTSPSGAMGILGIADFKNPGKLKIYAAAGGDDVIQNDAILVKSNSTIQGIEELKGKKMGILPGIQWHTIAQHILAQNNLATDKDVTLVELAVGLQGPALASGDIDALLGVEPTPTIIKAKGIGKEFITMVTAKYVANPFYGGAGAVRAEFAAQNPNTTKKVLSIFQRAINEINENPNVARQYLKGNTPLDDSAIAQVPISRFKMYNDLTQNDINAIQKFYDIFSTYKVIDGKMDFKNLIYSPNTK</sequence>
<feature type="transmembrane region" description="Helical" evidence="4">
    <location>
        <begin position="7"/>
        <end position="25"/>
    </location>
</feature>
<dbReference type="PANTHER" id="PTHR30024:SF47">
    <property type="entry name" value="TAURINE-BINDING PERIPLASMIC PROTEIN"/>
    <property type="match status" value="1"/>
</dbReference>
<evidence type="ECO:0000313" key="6">
    <source>
        <dbReference type="EMBL" id="KKR70715.1"/>
    </source>
</evidence>
<dbReference type="SUPFAM" id="SSF53850">
    <property type="entry name" value="Periplasmic binding protein-like II"/>
    <property type="match status" value="1"/>
</dbReference>
<evidence type="ECO:0000313" key="7">
    <source>
        <dbReference type="Proteomes" id="UP000034452"/>
    </source>
</evidence>
<keyword evidence="3" id="KW-0732">Signal</keyword>
<evidence type="ECO:0000256" key="2">
    <source>
        <dbReference type="ARBA" id="ARBA00010742"/>
    </source>
</evidence>
<dbReference type="Gene3D" id="3.40.190.10">
    <property type="entry name" value="Periplasmic binding protein-like II"/>
    <property type="match status" value="2"/>
</dbReference>
<dbReference type="EMBL" id="LBZL01000002">
    <property type="protein sequence ID" value="KKR70715.1"/>
    <property type="molecule type" value="Genomic_DNA"/>
</dbReference>
<dbReference type="Proteomes" id="UP000034452">
    <property type="component" value="Unassembled WGS sequence"/>
</dbReference>
<keyword evidence="4" id="KW-0812">Transmembrane</keyword>
<keyword evidence="4" id="KW-0472">Membrane</keyword>
<organism evidence="6 7">
    <name type="scientific">Candidatus Nomurabacteria bacterium GW2011_GWB1_40_7</name>
    <dbReference type="NCBI Taxonomy" id="1618744"/>
    <lineage>
        <taxon>Bacteria</taxon>
        <taxon>Candidatus Nomuraibacteriota</taxon>
    </lineage>
</organism>
<dbReference type="InterPro" id="IPR015168">
    <property type="entry name" value="SsuA/THI5"/>
</dbReference>
<comment type="caution">
    <text evidence="6">The sequence shown here is derived from an EMBL/GenBank/DDBJ whole genome shotgun (WGS) entry which is preliminary data.</text>
</comment>
<evidence type="ECO:0000256" key="1">
    <source>
        <dbReference type="ARBA" id="ARBA00004418"/>
    </source>
</evidence>
<gene>
    <name evidence="6" type="ORF">UU13_C0002G0060</name>
</gene>
<comment type="subcellular location">
    <subcellularLocation>
        <location evidence="1">Periplasm</location>
    </subcellularLocation>
</comment>
<name>A0A0G0VF93_9BACT</name>
<protein>
    <submittedName>
        <fullName evidence="6">NMT1/THI5 like protein family</fullName>
    </submittedName>
</protein>
<accession>A0A0G0VF93</accession>
<proteinExistence type="inferred from homology"/>
<dbReference type="GO" id="GO:0042597">
    <property type="term" value="C:periplasmic space"/>
    <property type="evidence" value="ECO:0007669"/>
    <property type="project" value="UniProtKB-SubCell"/>
</dbReference>
<evidence type="ECO:0000256" key="3">
    <source>
        <dbReference type="ARBA" id="ARBA00022729"/>
    </source>
</evidence>
<reference evidence="6 7" key="1">
    <citation type="journal article" date="2015" name="Nature">
        <title>rRNA introns, odd ribosomes, and small enigmatic genomes across a large radiation of phyla.</title>
        <authorList>
            <person name="Brown C.T."/>
            <person name="Hug L.A."/>
            <person name="Thomas B.C."/>
            <person name="Sharon I."/>
            <person name="Castelle C.J."/>
            <person name="Singh A."/>
            <person name="Wilkins M.J."/>
            <person name="Williams K.H."/>
            <person name="Banfield J.F."/>
        </authorList>
    </citation>
    <scope>NUCLEOTIDE SEQUENCE [LARGE SCALE GENOMIC DNA]</scope>
</reference>
<feature type="domain" description="SsuA/THI5-like" evidence="5">
    <location>
        <begin position="49"/>
        <end position="266"/>
    </location>
</feature>
<evidence type="ECO:0000259" key="5">
    <source>
        <dbReference type="Pfam" id="PF09084"/>
    </source>
</evidence>
<dbReference type="PANTHER" id="PTHR30024">
    <property type="entry name" value="ALIPHATIC SULFONATES-BINDING PROTEIN-RELATED"/>
    <property type="match status" value="1"/>
</dbReference>
<dbReference type="AlphaFoldDB" id="A0A0G0VF93"/>